<organism evidence="4 5">
    <name type="scientific">Novosphingobium fluoreni</name>
    <dbReference type="NCBI Taxonomy" id="1391222"/>
    <lineage>
        <taxon>Bacteria</taxon>
        <taxon>Pseudomonadati</taxon>
        <taxon>Pseudomonadota</taxon>
        <taxon>Alphaproteobacteria</taxon>
        <taxon>Sphingomonadales</taxon>
        <taxon>Sphingomonadaceae</taxon>
        <taxon>Novosphingobium</taxon>
    </lineage>
</organism>
<dbReference type="InterPro" id="IPR000182">
    <property type="entry name" value="GNAT_dom"/>
</dbReference>
<dbReference type="AlphaFoldDB" id="A0A7W6C0X5"/>
<comment type="caution">
    <text evidence="4">The sequence shown here is derived from an EMBL/GenBank/DDBJ whole genome shotgun (WGS) entry which is preliminary data.</text>
</comment>
<evidence type="ECO:0000259" key="3">
    <source>
        <dbReference type="PROSITE" id="PS51186"/>
    </source>
</evidence>
<dbReference type="GO" id="GO:0016747">
    <property type="term" value="F:acyltransferase activity, transferring groups other than amino-acyl groups"/>
    <property type="evidence" value="ECO:0007669"/>
    <property type="project" value="InterPro"/>
</dbReference>
<keyword evidence="2" id="KW-0012">Acyltransferase</keyword>
<evidence type="ECO:0000313" key="5">
    <source>
        <dbReference type="Proteomes" id="UP000561459"/>
    </source>
</evidence>
<evidence type="ECO:0000256" key="2">
    <source>
        <dbReference type="ARBA" id="ARBA00023315"/>
    </source>
</evidence>
<keyword evidence="5" id="KW-1185">Reference proteome</keyword>
<evidence type="ECO:0000256" key="1">
    <source>
        <dbReference type="ARBA" id="ARBA00022679"/>
    </source>
</evidence>
<keyword evidence="4" id="KW-0687">Ribonucleoprotein</keyword>
<name>A0A7W6C0X5_9SPHN</name>
<gene>
    <name evidence="4" type="ORF">GGR39_000024</name>
</gene>
<dbReference type="CDD" id="cd04301">
    <property type="entry name" value="NAT_SF"/>
    <property type="match status" value="1"/>
</dbReference>
<dbReference type="RefSeq" id="WP_183615372.1">
    <property type="nucleotide sequence ID" value="NZ_JACIDY010000001.1"/>
</dbReference>
<sequence length="171" mass="18746">MKLRSATPADAAALARLGRDAFCASFAHLYRDEDLQAFLAAAHSPEKVAAEIADPAMAIVLAVADEGALLGYCKLVLACGWPEHARAQPVVEIKQFYTQPHATGRGIGAAMMDWTLADAQRQGAKEIQLSVWSENHGGQRFYARYGFIKIADIHFIVGEQRDEEFLFAKLL</sequence>
<proteinExistence type="predicted"/>
<accession>A0A7W6C0X5</accession>
<dbReference type="EMBL" id="JACIDY010000001">
    <property type="protein sequence ID" value="MBB3938395.1"/>
    <property type="molecule type" value="Genomic_DNA"/>
</dbReference>
<dbReference type="Proteomes" id="UP000561459">
    <property type="component" value="Unassembled WGS sequence"/>
</dbReference>
<dbReference type="GO" id="GO:0005840">
    <property type="term" value="C:ribosome"/>
    <property type="evidence" value="ECO:0007669"/>
    <property type="project" value="UniProtKB-KW"/>
</dbReference>
<feature type="domain" description="N-acetyltransferase" evidence="3">
    <location>
        <begin position="1"/>
        <end position="171"/>
    </location>
</feature>
<reference evidence="4 5" key="1">
    <citation type="submission" date="2020-08" db="EMBL/GenBank/DDBJ databases">
        <title>Genomic Encyclopedia of Type Strains, Phase IV (KMG-IV): sequencing the most valuable type-strain genomes for metagenomic binning, comparative biology and taxonomic classification.</title>
        <authorList>
            <person name="Goeker M."/>
        </authorList>
    </citation>
    <scope>NUCLEOTIDE SEQUENCE [LARGE SCALE GENOMIC DNA]</scope>
    <source>
        <strain evidence="4 5">DSM 27568</strain>
    </source>
</reference>
<dbReference type="InterPro" id="IPR016181">
    <property type="entry name" value="Acyl_CoA_acyltransferase"/>
</dbReference>
<dbReference type="PROSITE" id="PS51186">
    <property type="entry name" value="GNAT"/>
    <property type="match status" value="1"/>
</dbReference>
<dbReference type="InterPro" id="IPR050832">
    <property type="entry name" value="Bact_Acetyltransf"/>
</dbReference>
<dbReference type="Gene3D" id="3.40.630.30">
    <property type="match status" value="1"/>
</dbReference>
<keyword evidence="1" id="KW-0808">Transferase</keyword>
<dbReference type="Pfam" id="PF00583">
    <property type="entry name" value="Acetyltransf_1"/>
    <property type="match status" value="1"/>
</dbReference>
<protein>
    <submittedName>
        <fullName evidence="4">Ribosomal protein S18 acetylase RimI-like enzyme</fullName>
    </submittedName>
</protein>
<keyword evidence="4" id="KW-0689">Ribosomal protein</keyword>
<dbReference type="PANTHER" id="PTHR43877">
    <property type="entry name" value="AMINOALKYLPHOSPHONATE N-ACETYLTRANSFERASE-RELATED-RELATED"/>
    <property type="match status" value="1"/>
</dbReference>
<dbReference type="SUPFAM" id="SSF55729">
    <property type="entry name" value="Acyl-CoA N-acyltransferases (Nat)"/>
    <property type="match status" value="1"/>
</dbReference>
<evidence type="ECO:0000313" key="4">
    <source>
        <dbReference type="EMBL" id="MBB3938395.1"/>
    </source>
</evidence>